<dbReference type="AlphaFoldDB" id="A0A418V630"/>
<dbReference type="EMBL" id="QYUJ01000014">
    <property type="protein sequence ID" value="RJF71547.1"/>
    <property type="molecule type" value="Genomic_DNA"/>
</dbReference>
<dbReference type="RefSeq" id="WP_119762833.1">
    <property type="nucleotide sequence ID" value="NZ_QYUJ01000014.1"/>
</dbReference>
<dbReference type="SUPFAM" id="SSF48150">
    <property type="entry name" value="DNA-glycosylase"/>
    <property type="match status" value="1"/>
</dbReference>
<proteinExistence type="predicted"/>
<dbReference type="GO" id="GO:0006281">
    <property type="term" value="P:DNA repair"/>
    <property type="evidence" value="ECO:0007669"/>
    <property type="project" value="InterPro"/>
</dbReference>
<sequence>MPDLLTERLRTFVHEQNIHPDPLFQPYHSGVYAVVDCVFSSQARYAAVTAALNRMGKRLPDTQELRFSRFLADVQSLGAEVYAVNVLTRQRLSGRLKVEVACDVARFFVEHGIETRAKFQERDIDQSEQLVLTDLVAAVHGVGPVLARYLLILLGREDHVKPDTLLSRLLADIGGTPQSMEAMRRAVSIVAAEIGATPARLDNALWKYESGGRRSLSWKTGE</sequence>
<dbReference type="InterPro" id="IPR011257">
    <property type="entry name" value="DNA_glycosylase"/>
</dbReference>
<reference evidence="1 2" key="1">
    <citation type="submission" date="2018-09" db="EMBL/GenBank/DDBJ databases">
        <authorList>
            <person name="Zhu H."/>
        </authorList>
    </citation>
    <scope>NUCLEOTIDE SEQUENCE [LARGE SCALE GENOMIC DNA]</scope>
    <source>
        <strain evidence="1 2">K2S05-167</strain>
    </source>
</reference>
<keyword evidence="2" id="KW-1185">Reference proteome</keyword>
<protein>
    <submittedName>
        <fullName evidence="1">Uncharacterized protein</fullName>
    </submittedName>
</protein>
<dbReference type="OrthoDB" id="68566at2"/>
<evidence type="ECO:0000313" key="1">
    <source>
        <dbReference type="EMBL" id="RJF71547.1"/>
    </source>
</evidence>
<dbReference type="GO" id="GO:0003824">
    <property type="term" value="F:catalytic activity"/>
    <property type="evidence" value="ECO:0007669"/>
    <property type="project" value="InterPro"/>
</dbReference>
<organism evidence="1 2">
    <name type="scientific">Deinococcus cavernae</name>
    <dbReference type="NCBI Taxonomy" id="2320857"/>
    <lineage>
        <taxon>Bacteria</taxon>
        <taxon>Thermotogati</taxon>
        <taxon>Deinococcota</taxon>
        <taxon>Deinococci</taxon>
        <taxon>Deinococcales</taxon>
        <taxon>Deinococcaceae</taxon>
        <taxon>Deinococcus</taxon>
    </lineage>
</organism>
<evidence type="ECO:0000313" key="2">
    <source>
        <dbReference type="Proteomes" id="UP000286287"/>
    </source>
</evidence>
<comment type="caution">
    <text evidence="1">The sequence shown here is derived from an EMBL/GenBank/DDBJ whole genome shotgun (WGS) entry which is preliminary data.</text>
</comment>
<dbReference type="Proteomes" id="UP000286287">
    <property type="component" value="Unassembled WGS sequence"/>
</dbReference>
<gene>
    <name evidence="1" type="ORF">D3875_08155</name>
</gene>
<accession>A0A418V630</accession>
<name>A0A418V630_9DEIO</name>